<comment type="caution">
    <text evidence="2">The sequence shown here is derived from an EMBL/GenBank/DDBJ whole genome shotgun (WGS) entry which is preliminary data.</text>
</comment>
<dbReference type="OrthoDB" id="276546at2759"/>
<dbReference type="PANTHER" id="PTHR22893">
    <property type="entry name" value="NADH OXIDOREDUCTASE-RELATED"/>
    <property type="match status" value="1"/>
</dbReference>
<dbReference type="Proteomes" id="UP000308730">
    <property type="component" value="Unassembled WGS sequence"/>
</dbReference>
<dbReference type="InterPro" id="IPR013785">
    <property type="entry name" value="Aldolase_TIM"/>
</dbReference>
<dbReference type="CDD" id="cd02933">
    <property type="entry name" value="OYE_like_FMN"/>
    <property type="match status" value="1"/>
</dbReference>
<evidence type="ECO:0000259" key="1">
    <source>
        <dbReference type="Pfam" id="PF00724"/>
    </source>
</evidence>
<protein>
    <recommendedName>
        <fullName evidence="1">NADH:flavin oxidoreductase/NADH oxidase N-terminal domain-containing protein</fullName>
    </recommendedName>
</protein>
<dbReference type="Gene3D" id="3.20.20.70">
    <property type="entry name" value="Aldolase class I"/>
    <property type="match status" value="1"/>
</dbReference>
<accession>A0A4S4MZM4</accession>
<dbReference type="GO" id="GO:0003959">
    <property type="term" value="F:NADPH dehydrogenase activity"/>
    <property type="evidence" value="ECO:0007669"/>
    <property type="project" value="TreeGrafter"/>
</dbReference>
<dbReference type="AlphaFoldDB" id="A0A4S4MZM4"/>
<dbReference type="FunFam" id="3.20.20.70:FF:000138">
    <property type="entry name" value="NADPH dehydrogenase 1"/>
    <property type="match status" value="1"/>
</dbReference>
<feature type="domain" description="NADH:flavin oxidoreductase/NADH oxidase N-terminal" evidence="1">
    <location>
        <begin position="7"/>
        <end position="328"/>
    </location>
</feature>
<evidence type="ECO:0000313" key="2">
    <source>
        <dbReference type="EMBL" id="THH30978.1"/>
    </source>
</evidence>
<dbReference type="Pfam" id="PF00724">
    <property type="entry name" value="Oxidored_FMN"/>
    <property type="match status" value="1"/>
</dbReference>
<dbReference type="InterPro" id="IPR045247">
    <property type="entry name" value="Oye-like"/>
</dbReference>
<sequence>MSGSVPKLFQPIKVGRVELKHRVAMAPLTRYRADGQHVHTDLGVEYYSQRASTPGTLIVTEATFIAAKAGGYANVPAVENDAQIAAWKKITDAVHAKGSFIFVQLWALGRQANPQVLKEEGFEYIGVSDIGLQGKPAPRPLTTAEVKDFVQLYATAAKNAVEAGFDGVEIHGANGYLIDQFTQDVSNNRTDEYGGSIENRARFGLEVVDAVAGAIGADRTGIRLNMRMKDPIPQFSYLVEGIKKNHPDFAFIHVVEPRVNGGFDREANAGESNDFIRSIWAPRPLLSAGGYNREIALKVAEKGDIAVFGRYFISNPDLPVRLEKDIPLTPYDRSHFYTVLSPVGYIDYPFADIPEDSKAQPATESFFSKYS</sequence>
<dbReference type="SUPFAM" id="SSF51395">
    <property type="entry name" value="FMN-linked oxidoreductases"/>
    <property type="match status" value="1"/>
</dbReference>
<dbReference type="GO" id="GO:0010181">
    <property type="term" value="F:FMN binding"/>
    <property type="evidence" value="ECO:0007669"/>
    <property type="project" value="InterPro"/>
</dbReference>
<proteinExistence type="predicted"/>
<gene>
    <name evidence="2" type="ORF">EUX98_g3208</name>
</gene>
<evidence type="ECO:0000313" key="3">
    <source>
        <dbReference type="Proteomes" id="UP000308730"/>
    </source>
</evidence>
<name>A0A4S4MZM4_9APHY</name>
<dbReference type="InterPro" id="IPR001155">
    <property type="entry name" value="OxRdtase_FMN_N"/>
</dbReference>
<organism evidence="2 3">
    <name type="scientific">Antrodiella citrinella</name>
    <dbReference type="NCBI Taxonomy" id="2447956"/>
    <lineage>
        <taxon>Eukaryota</taxon>
        <taxon>Fungi</taxon>
        <taxon>Dikarya</taxon>
        <taxon>Basidiomycota</taxon>
        <taxon>Agaricomycotina</taxon>
        <taxon>Agaricomycetes</taxon>
        <taxon>Polyporales</taxon>
        <taxon>Steccherinaceae</taxon>
        <taxon>Antrodiella</taxon>
    </lineage>
</organism>
<dbReference type="EMBL" id="SGPM01000062">
    <property type="protein sequence ID" value="THH30978.1"/>
    <property type="molecule type" value="Genomic_DNA"/>
</dbReference>
<reference evidence="2 3" key="1">
    <citation type="submission" date="2019-02" db="EMBL/GenBank/DDBJ databases">
        <title>Genome sequencing of the rare red list fungi Antrodiella citrinella (Flaviporus citrinellus).</title>
        <authorList>
            <person name="Buettner E."/>
            <person name="Kellner H."/>
        </authorList>
    </citation>
    <scope>NUCLEOTIDE SEQUENCE [LARGE SCALE GENOMIC DNA]</scope>
    <source>
        <strain evidence="2 3">DSM 108506</strain>
    </source>
</reference>
<dbReference type="PANTHER" id="PTHR22893:SF91">
    <property type="entry name" value="NADPH DEHYDROGENASE 2-RELATED"/>
    <property type="match status" value="1"/>
</dbReference>
<keyword evidence="3" id="KW-1185">Reference proteome</keyword>